<accession>A0ABQ9J0W8</accession>
<reference evidence="1" key="1">
    <citation type="journal article" date="2023" name="Insect Mol. Biol.">
        <title>Genome sequencing provides insights into the evolution of gene families encoding plant cell wall-degrading enzymes in longhorned beetles.</title>
        <authorList>
            <person name="Shin N.R."/>
            <person name="Okamura Y."/>
            <person name="Kirsch R."/>
            <person name="Pauchet Y."/>
        </authorList>
    </citation>
    <scope>NUCLEOTIDE SEQUENCE</scope>
    <source>
        <strain evidence="1">MMC_N1</strain>
    </source>
</reference>
<evidence type="ECO:0000313" key="2">
    <source>
        <dbReference type="Proteomes" id="UP001162164"/>
    </source>
</evidence>
<sequence>MESEGMVKVQKKKGRNTTNMTRHKYWISVIDVIGIHKRRYTNRYLDRYLRRTNSNAQYNHVCYFGTKSDKDEECEDTLRTFVELRCKQIENDFITFIFKFLKI</sequence>
<gene>
    <name evidence="1" type="ORF">NQ317_019116</name>
</gene>
<protein>
    <submittedName>
        <fullName evidence="1">Uncharacterized protein</fullName>
    </submittedName>
</protein>
<keyword evidence="2" id="KW-1185">Reference proteome</keyword>
<organism evidence="1 2">
    <name type="scientific">Molorchus minor</name>
    <dbReference type="NCBI Taxonomy" id="1323400"/>
    <lineage>
        <taxon>Eukaryota</taxon>
        <taxon>Metazoa</taxon>
        <taxon>Ecdysozoa</taxon>
        <taxon>Arthropoda</taxon>
        <taxon>Hexapoda</taxon>
        <taxon>Insecta</taxon>
        <taxon>Pterygota</taxon>
        <taxon>Neoptera</taxon>
        <taxon>Endopterygota</taxon>
        <taxon>Coleoptera</taxon>
        <taxon>Polyphaga</taxon>
        <taxon>Cucujiformia</taxon>
        <taxon>Chrysomeloidea</taxon>
        <taxon>Cerambycidae</taxon>
        <taxon>Lamiinae</taxon>
        <taxon>Monochamini</taxon>
        <taxon>Molorchus</taxon>
    </lineage>
</organism>
<evidence type="ECO:0000313" key="1">
    <source>
        <dbReference type="EMBL" id="KAJ8970844.1"/>
    </source>
</evidence>
<comment type="caution">
    <text evidence="1">The sequence shown here is derived from an EMBL/GenBank/DDBJ whole genome shotgun (WGS) entry which is preliminary data.</text>
</comment>
<name>A0ABQ9J0W8_9CUCU</name>
<dbReference type="Proteomes" id="UP001162164">
    <property type="component" value="Unassembled WGS sequence"/>
</dbReference>
<dbReference type="EMBL" id="JAPWTJ010001562">
    <property type="protein sequence ID" value="KAJ8970844.1"/>
    <property type="molecule type" value="Genomic_DNA"/>
</dbReference>
<proteinExistence type="predicted"/>